<feature type="domain" description="MrfA-like Zn-binding" evidence="1">
    <location>
        <begin position="498"/>
        <end position="599"/>
    </location>
</feature>
<dbReference type="NCBIfam" id="NF038324">
    <property type="entry name" value="DrmB_fam"/>
    <property type="match status" value="1"/>
</dbReference>
<gene>
    <name evidence="2" type="ORF">ACFPZF_08585</name>
</gene>
<dbReference type="InterPro" id="IPR047721">
    <property type="entry name" value="DrmB"/>
</dbReference>
<name>A0ABW0V7D3_9ACTN</name>
<dbReference type="Proteomes" id="UP001596066">
    <property type="component" value="Unassembled WGS sequence"/>
</dbReference>
<protein>
    <submittedName>
        <fullName evidence="2">DUF1998 domain-containing protein</fullName>
    </submittedName>
</protein>
<evidence type="ECO:0000313" key="3">
    <source>
        <dbReference type="Proteomes" id="UP001596066"/>
    </source>
</evidence>
<dbReference type="EMBL" id="JBHSOC010000011">
    <property type="protein sequence ID" value="MFC5641418.1"/>
    <property type="molecule type" value="Genomic_DNA"/>
</dbReference>
<evidence type="ECO:0000313" key="2">
    <source>
        <dbReference type="EMBL" id="MFC5641418.1"/>
    </source>
</evidence>
<reference evidence="3" key="1">
    <citation type="journal article" date="2019" name="Int. J. Syst. Evol. Microbiol.">
        <title>The Global Catalogue of Microorganisms (GCM) 10K type strain sequencing project: providing services to taxonomists for standard genome sequencing and annotation.</title>
        <authorList>
            <consortium name="The Broad Institute Genomics Platform"/>
            <consortium name="The Broad Institute Genome Sequencing Center for Infectious Disease"/>
            <person name="Wu L."/>
            <person name="Ma J."/>
        </authorList>
    </citation>
    <scope>NUCLEOTIDE SEQUENCE [LARGE SCALE GENOMIC DNA]</scope>
    <source>
        <strain evidence="3">CGMCC 4.1622</strain>
    </source>
</reference>
<dbReference type="InterPro" id="IPR018973">
    <property type="entry name" value="MZB"/>
</dbReference>
<keyword evidence="3" id="KW-1185">Reference proteome</keyword>
<comment type="caution">
    <text evidence="2">The sequence shown here is derived from an EMBL/GenBank/DDBJ whole genome shotgun (WGS) entry which is preliminary data.</text>
</comment>
<sequence>MTQPPTYRRRVGAVRPSHLMFTGGVGALVDLPNFAVLVGGLDEWRYDNLEWEPLTEPRLLDAVRRFLGPNVTQLRPAPWMDGLDRDPGGPASRVGVPVAPFPQWLRCTACDVLAPLDTKMWDFVNDQPRRPDLARFFHASCGRSKKKPLAVTARFMIACTNGHLDEFPYATFVHGGTGCDKVEHPTLTMKDHGGNQGANVTIVCTNCQTKRNIRQATGPTGYLNLPRCRGRHPHLGTFAPGGCEQQGRVVVVGASNQWFAQTLSALAVPASGQSALEAKVEQLWEHLQKVTSFEMLDFAWGMPTFQGLHQWSQHEVFDAIATYRKQLDAAAAPEGEQPAYPDLLTPEWQIFTAPKPPDANADFTILRDPDGVPAPLAGIFSDVVQAERLREVRALIGFTRLDAPDPEEPDLVKRAPLSRDTPTWVPASEVRGEGIFLRVDEDLITAWEQRVEGTAADEAHRAAYREFRKNRYSDRIERDDFDLMRGWPGLRYIALHTLSHLLIRTIALECGYSSASLAERIYAGGNDDPRAGILIYTAVPDAEGTLGGLVALAEPATLTRIVRRAWYDARRCSSDPLCAERLPQPPEDFLHGAACHACLFVSETTCERGNRFLDRRFIVPLAGNHDVALIPGMGR</sequence>
<organism evidence="2 3">
    <name type="scientific">Kitasatospora cinereorecta</name>
    <dbReference type="NCBI Taxonomy" id="285560"/>
    <lineage>
        <taxon>Bacteria</taxon>
        <taxon>Bacillati</taxon>
        <taxon>Actinomycetota</taxon>
        <taxon>Actinomycetes</taxon>
        <taxon>Kitasatosporales</taxon>
        <taxon>Streptomycetaceae</taxon>
        <taxon>Kitasatospora</taxon>
    </lineage>
</organism>
<dbReference type="Pfam" id="PF09369">
    <property type="entry name" value="MZB"/>
    <property type="match status" value="1"/>
</dbReference>
<proteinExistence type="predicted"/>
<dbReference type="RefSeq" id="WP_346143528.1">
    <property type="nucleotide sequence ID" value="NZ_BAAAUA010000013.1"/>
</dbReference>
<evidence type="ECO:0000259" key="1">
    <source>
        <dbReference type="Pfam" id="PF09369"/>
    </source>
</evidence>
<accession>A0ABW0V7D3</accession>